<proteinExistence type="predicted"/>
<dbReference type="Pfam" id="PF03358">
    <property type="entry name" value="FMN_red"/>
    <property type="match status" value="1"/>
</dbReference>
<keyword evidence="2" id="KW-0288">FMN</keyword>
<reference evidence="5" key="1">
    <citation type="submission" date="2023-07" db="EMBL/GenBank/DDBJ databases">
        <title>Sequencing the genomes of 1000 actinobacteria strains.</title>
        <authorList>
            <person name="Klenk H.-P."/>
        </authorList>
    </citation>
    <scope>NUCLEOTIDE SEQUENCE</scope>
    <source>
        <strain evidence="5">DSM 44707</strain>
    </source>
</reference>
<dbReference type="SUPFAM" id="SSF52218">
    <property type="entry name" value="Flavoproteins"/>
    <property type="match status" value="1"/>
</dbReference>
<evidence type="ECO:0000313" key="5">
    <source>
        <dbReference type="EMBL" id="MDR7279098.1"/>
    </source>
</evidence>
<evidence type="ECO:0000256" key="3">
    <source>
        <dbReference type="ARBA" id="ARBA00023002"/>
    </source>
</evidence>
<evidence type="ECO:0000259" key="4">
    <source>
        <dbReference type="Pfam" id="PF03358"/>
    </source>
</evidence>
<comment type="caution">
    <text evidence="5">The sequence shown here is derived from an EMBL/GenBank/DDBJ whole genome shotgun (WGS) entry which is preliminary data.</text>
</comment>
<dbReference type="PANTHER" id="PTHR43408">
    <property type="entry name" value="FMN REDUCTASE (NADPH)"/>
    <property type="match status" value="1"/>
</dbReference>
<protein>
    <submittedName>
        <fullName evidence="5">FMN reductase</fullName>
        <ecNumber evidence="5">1.5.1.38</ecNumber>
    </submittedName>
</protein>
<dbReference type="PANTHER" id="PTHR43408:SF2">
    <property type="entry name" value="FMN REDUCTASE (NADPH)"/>
    <property type="match status" value="1"/>
</dbReference>
<sequence length="163" mass="16688">MSIAVVAGNPKPKSRTLAAGVLLAQTLTGAAPDLVIDVIDLGPGLLGWGDPAVAEAVAAVRESDVLIVASPTFKATYTGVLKLFLDQIPSDGLAGVHALPLMLGAGPGHALAPELLLKPVLAELGAITPARGLYLLDTTYADDPQLAAYADRVRPLLPLEQGE</sequence>
<name>A0AAE3YSE2_9ACTN</name>
<keyword evidence="6" id="KW-1185">Reference proteome</keyword>
<dbReference type="Proteomes" id="UP001183643">
    <property type="component" value="Unassembled WGS sequence"/>
</dbReference>
<dbReference type="EMBL" id="JAVDYB010000001">
    <property type="protein sequence ID" value="MDR7279098.1"/>
    <property type="molecule type" value="Genomic_DNA"/>
</dbReference>
<evidence type="ECO:0000256" key="2">
    <source>
        <dbReference type="ARBA" id="ARBA00022643"/>
    </source>
</evidence>
<dbReference type="EC" id="1.5.1.38" evidence="5"/>
<keyword evidence="1" id="KW-0285">Flavoprotein</keyword>
<dbReference type="Gene3D" id="3.40.50.360">
    <property type="match status" value="1"/>
</dbReference>
<dbReference type="InterPro" id="IPR051814">
    <property type="entry name" value="NAD(P)H-dep_FMN_reductase"/>
</dbReference>
<dbReference type="RefSeq" id="WP_310372433.1">
    <property type="nucleotide sequence ID" value="NZ_JAVDYB010000001.1"/>
</dbReference>
<organism evidence="5 6">
    <name type="scientific">Catenuloplanes atrovinosus</name>
    <dbReference type="NCBI Taxonomy" id="137266"/>
    <lineage>
        <taxon>Bacteria</taxon>
        <taxon>Bacillati</taxon>
        <taxon>Actinomycetota</taxon>
        <taxon>Actinomycetes</taxon>
        <taxon>Micromonosporales</taxon>
        <taxon>Micromonosporaceae</taxon>
        <taxon>Catenuloplanes</taxon>
    </lineage>
</organism>
<dbReference type="GO" id="GO:0052873">
    <property type="term" value="F:FMN reductase (NADPH) activity"/>
    <property type="evidence" value="ECO:0007669"/>
    <property type="project" value="UniProtKB-EC"/>
</dbReference>
<dbReference type="AlphaFoldDB" id="A0AAE3YSE2"/>
<gene>
    <name evidence="5" type="ORF">J2S41_005876</name>
</gene>
<dbReference type="InterPro" id="IPR005025">
    <property type="entry name" value="FMN_Rdtase-like_dom"/>
</dbReference>
<evidence type="ECO:0000256" key="1">
    <source>
        <dbReference type="ARBA" id="ARBA00022630"/>
    </source>
</evidence>
<evidence type="ECO:0000313" key="6">
    <source>
        <dbReference type="Proteomes" id="UP001183643"/>
    </source>
</evidence>
<feature type="domain" description="NADPH-dependent FMN reductase-like" evidence="4">
    <location>
        <begin position="1"/>
        <end position="137"/>
    </location>
</feature>
<accession>A0AAE3YSE2</accession>
<dbReference type="InterPro" id="IPR029039">
    <property type="entry name" value="Flavoprotein-like_sf"/>
</dbReference>
<keyword evidence="3 5" id="KW-0560">Oxidoreductase</keyword>